<dbReference type="RefSeq" id="WP_093111382.1">
    <property type="nucleotide sequence ID" value="NZ_FNGG01000001.1"/>
</dbReference>
<reference evidence="1 2" key="1">
    <citation type="submission" date="2016-10" db="EMBL/GenBank/DDBJ databases">
        <authorList>
            <person name="de Groot N.N."/>
        </authorList>
    </citation>
    <scope>NUCLEOTIDE SEQUENCE [LARGE SCALE GENOMIC DNA]</scope>
    <source>
        <strain evidence="1 2">DSM 23553</strain>
    </source>
</reference>
<organism evidence="1 2">
    <name type="scientific">Salinimicrobium catena</name>
    <dbReference type="NCBI Taxonomy" id="390640"/>
    <lineage>
        <taxon>Bacteria</taxon>
        <taxon>Pseudomonadati</taxon>
        <taxon>Bacteroidota</taxon>
        <taxon>Flavobacteriia</taxon>
        <taxon>Flavobacteriales</taxon>
        <taxon>Flavobacteriaceae</taxon>
        <taxon>Salinimicrobium</taxon>
    </lineage>
</organism>
<evidence type="ECO:0008006" key="3">
    <source>
        <dbReference type="Google" id="ProtNLM"/>
    </source>
</evidence>
<dbReference type="AlphaFoldDB" id="A0A1H5IQG4"/>
<dbReference type="Proteomes" id="UP000199448">
    <property type="component" value="Unassembled WGS sequence"/>
</dbReference>
<proteinExistence type="predicted"/>
<keyword evidence="2" id="KW-1185">Reference proteome</keyword>
<gene>
    <name evidence="1" type="ORF">SAMN04488034_101498</name>
</gene>
<name>A0A1H5IQG4_9FLAO</name>
<protein>
    <recommendedName>
        <fullName evidence="3">Lipocalin-like domain-containing protein</fullName>
    </recommendedName>
</protein>
<dbReference type="STRING" id="390640.SAMN04488034_101498"/>
<accession>A0A1H5IQG4</accession>
<dbReference type="EMBL" id="FNUG01000001">
    <property type="protein sequence ID" value="SEE42493.1"/>
    <property type="molecule type" value="Genomic_DNA"/>
</dbReference>
<dbReference type="OrthoDB" id="823901at2"/>
<sequence>MKRKLLILSTLILGISCSKDSVQDDHRFTGSWMAYFGLKSSSTSAHRFDFKADGTYKEASLELDSETLEVLGYWTYATGTYSAIDNRLTLNRKEFYVAEDLSEYQQQEDLIKKEENISYGFNYEFQSGSRFTLYPECPENSSCLGAVEYEKLDE</sequence>
<evidence type="ECO:0000313" key="1">
    <source>
        <dbReference type="EMBL" id="SEE42493.1"/>
    </source>
</evidence>
<dbReference type="PROSITE" id="PS51257">
    <property type="entry name" value="PROKAR_LIPOPROTEIN"/>
    <property type="match status" value="1"/>
</dbReference>
<evidence type="ECO:0000313" key="2">
    <source>
        <dbReference type="Proteomes" id="UP000199448"/>
    </source>
</evidence>